<dbReference type="PANTHER" id="PTHR33488:SF2">
    <property type="entry name" value="EARLY ENDOSOME ANTIGEN 1-LIKE"/>
    <property type="match status" value="1"/>
</dbReference>
<dbReference type="EMBL" id="JH687551">
    <property type="protein sequence ID" value="EIN05300.1"/>
    <property type="molecule type" value="Genomic_DNA"/>
</dbReference>
<accession>R7S4I8</accession>
<evidence type="ECO:0000256" key="1">
    <source>
        <dbReference type="SAM" id="Coils"/>
    </source>
</evidence>
<proteinExistence type="predicted"/>
<dbReference type="RefSeq" id="XP_007387703.1">
    <property type="nucleotide sequence ID" value="XM_007387641.1"/>
</dbReference>
<dbReference type="OrthoDB" id="5406275at2759"/>
<dbReference type="OMA" id="QLANICQ"/>
<sequence>MSTVPQSPTQDSSQTTPTDVPPSPSHDPSQSAPDDGSQVTPGVPSSQTVDPSQASSVPDTTTSPSMNLITVTNAVNAASQGHDINNDQWMNMWCNTNWGDLLQPAPLSISLLGSVMIIASSTDDFSLISDSGDSTVPSNTTTQPASTSAQPQVTWQFAKYPDSFKACLQQMVGDGYTAFEGAHTNMTRIQNASGQIPALIAQAVQLVINGSPREVQAFLGDQLKGILQLANICQEAALASESAFLDICGLAQELVLACTHKVGTTEQKLVANQVHLDVLQVQKDADAQAAQDAKKANDLMQKSFTQAEDDFHNAVKSVPSGWDLVGMGVVQSLTSLLVSAGNAAISTFSLKAQAAALGVGAFNKLTGSNGNPPPVNQAVPQMPPTTSPNGIPTQPNGACLSDPGLLQANSVLCTVNAMKQLVSGGPDGKPDWDQIRGSDSTSGGQYVQATLQEQQQRIDPSMPISSKLADDITTALRIIGDILKISGSVDATDDALDGDKESIDKLVTNLQALVTSCNVQLGQPGQTPVGPATPAPPAANATSNAAQLAVENSKFQVDQTRANLEASRDAYEKAQDRLVKGQAELANTITEITSLSLTNATLQNMLPVLRKAVGAFTTLRAQFSQITQFFESVASLITDVMTPSVSRWSAAMSDAASIAGVTVGAFTRQMIYSQMTVPLKVSMLAEKVASTYLDVSTQFIMPAQRQVGNMLQFPEGTTPADKAALQVKLQKAQSDLAKTATAASQHISALVTADQQGFSKSINSRLASITAAVQPAIPAIAQPVPSAISGVTNARVTDYDATAAATNAANPIYDTSSMI</sequence>
<feature type="coiled-coil region" evidence="1">
    <location>
        <begin position="557"/>
        <end position="591"/>
    </location>
</feature>
<keyword evidence="4" id="KW-1185">Reference proteome</keyword>
<protein>
    <submittedName>
        <fullName evidence="3">Uncharacterized protein</fullName>
    </submittedName>
</protein>
<feature type="region of interest" description="Disordered" evidence="2">
    <location>
        <begin position="1"/>
        <end position="65"/>
    </location>
</feature>
<reference evidence="4" key="1">
    <citation type="journal article" date="2012" name="Science">
        <title>The Paleozoic origin of enzymatic lignin decomposition reconstructed from 31 fungal genomes.</title>
        <authorList>
            <person name="Floudas D."/>
            <person name="Binder M."/>
            <person name="Riley R."/>
            <person name="Barry K."/>
            <person name="Blanchette R.A."/>
            <person name="Henrissat B."/>
            <person name="Martinez A.T."/>
            <person name="Otillar R."/>
            <person name="Spatafora J.W."/>
            <person name="Yadav J.S."/>
            <person name="Aerts A."/>
            <person name="Benoit I."/>
            <person name="Boyd A."/>
            <person name="Carlson A."/>
            <person name="Copeland A."/>
            <person name="Coutinho P.M."/>
            <person name="de Vries R.P."/>
            <person name="Ferreira P."/>
            <person name="Findley K."/>
            <person name="Foster B."/>
            <person name="Gaskell J."/>
            <person name="Glotzer D."/>
            <person name="Gorecki P."/>
            <person name="Heitman J."/>
            <person name="Hesse C."/>
            <person name="Hori C."/>
            <person name="Igarashi K."/>
            <person name="Jurgens J.A."/>
            <person name="Kallen N."/>
            <person name="Kersten P."/>
            <person name="Kohler A."/>
            <person name="Kuees U."/>
            <person name="Kumar T.K.A."/>
            <person name="Kuo A."/>
            <person name="LaButti K."/>
            <person name="Larrondo L.F."/>
            <person name="Lindquist E."/>
            <person name="Ling A."/>
            <person name="Lombard V."/>
            <person name="Lucas S."/>
            <person name="Lundell T."/>
            <person name="Martin R."/>
            <person name="McLaughlin D.J."/>
            <person name="Morgenstern I."/>
            <person name="Morin E."/>
            <person name="Murat C."/>
            <person name="Nagy L.G."/>
            <person name="Nolan M."/>
            <person name="Ohm R.A."/>
            <person name="Patyshakuliyeva A."/>
            <person name="Rokas A."/>
            <person name="Ruiz-Duenas F.J."/>
            <person name="Sabat G."/>
            <person name="Salamov A."/>
            <person name="Samejima M."/>
            <person name="Schmutz J."/>
            <person name="Slot J.C."/>
            <person name="St John F."/>
            <person name="Stenlid J."/>
            <person name="Sun H."/>
            <person name="Sun S."/>
            <person name="Syed K."/>
            <person name="Tsang A."/>
            <person name="Wiebenga A."/>
            <person name="Young D."/>
            <person name="Pisabarro A."/>
            <person name="Eastwood D.C."/>
            <person name="Martin F."/>
            <person name="Cullen D."/>
            <person name="Grigoriev I.V."/>
            <person name="Hibbett D.S."/>
        </authorList>
    </citation>
    <scope>NUCLEOTIDE SEQUENCE [LARGE SCALE GENOMIC DNA]</scope>
    <source>
        <strain evidence="4">HHB-11173 SS5</strain>
    </source>
</reference>
<evidence type="ECO:0000313" key="4">
    <source>
        <dbReference type="Proteomes" id="UP000054196"/>
    </source>
</evidence>
<dbReference type="HOGENOM" id="CLU_025135_0_0_1"/>
<evidence type="ECO:0000313" key="3">
    <source>
        <dbReference type="EMBL" id="EIN05300.1"/>
    </source>
</evidence>
<dbReference type="eggNOG" id="ENOG502SU9P">
    <property type="taxonomic scope" value="Eukaryota"/>
</dbReference>
<organism evidence="3 4">
    <name type="scientific">Punctularia strigosozonata (strain HHB-11173)</name>
    <name type="common">White-rot fungus</name>
    <dbReference type="NCBI Taxonomy" id="741275"/>
    <lineage>
        <taxon>Eukaryota</taxon>
        <taxon>Fungi</taxon>
        <taxon>Dikarya</taxon>
        <taxon>Basidiomycota</taxon>
        <taxon>Agaricomycotina</taxon>
        <taxon>Agaricomycetes</taxon>
        <taxon>Corticiales</taxon>
        <taxon>Punctulariaceae</taxon>
        <taxon>Punctularia</taxon>
    </lineage>
</organism>
<feature type="compositionally biased region" description="Polar residues" evidence="2">
    <location>
        <begin position="26"/>
        <end position="65"/>
    </location>
</feature>
<keyword evidence="1" id="KW-0175">Coiled coil</keyword>
<name>R7S4I8_PUNST</name>
<gene>
    <name evidence="3" type="ORF">PUNSTDRAFT_137982</name>
</gene>
<dbReference type="Proteomes" id="UP000054196">
    <property type="component" value="Unassembled WGS sequence"/>
</dbReference>
<feature type="compositionally biased region" description="Low complexity" evidence="2">
    <location>
        <begin position="1"/>
        <end position="18"/>
    </location>
</feature>
<dbReference type="PANTHER" id="PTHR33488">
    <property type="entry name" value="ZGC:162509"/>
    <property type="match status" value="1"/>
</dbReference>
<dbReference type="Gene3D" id="1.20.1170.10">
    <property type="match status" value="1"/>
</dbReference>
<evidence type="ECO:0000256" key="2">
    <source>
        <dbReference type="SAM" id="MobiDB-lite"/>
    </source>
</evidence>
<dbReference type="AlphaFoldDB" id="R7S4I8"/>
<dbReference type="GeneID" id="18879962"/>
<dbReference type="KEGG" id="psq:PUNSTDRAFT_137982"/>